<evidence type="ECO:0000256" key="1">
    <source>
        <dbReference type="SAM" id="SignalP"/>
    </source>
</evidence>
<reference evidence="2 3" key="1">
    <citation type="submission" date="2019-09" db="EMBL/GenBank/DDBJ databases">
        <title>Distinct polysaccharide growth profiles of human intestinal Prevotella copri isolates.</title>
        <authorList>
            <person name="Fehlner-Peach H."/>
            <person name="Magnabosco C."/>
            <person name="Raghavan V."/>
            <person name="Scher J.U."/>
            <person name="Tett A."/>
            <person name="Cox L.M."/>
            <person name="Gottsegen C."/>
            <person name="Watters A."/>
            <person name="Wiltshire- Gordon J.D."/>
            <person name="Segata N."/>
            <person name="Bonneau R."/>
            <person name="Littman D.R."/>
        </authorList>
    </citation>
    <scope>NUCLEOTIDE SEQUENCE [LARGE SCALE GENOMIC DNA]</scope>
    <source>
        <strain evidence="3">iAA917</strain>
    </source>
</reference>
<comment type="caution">
    <text evidence="2">The sequence shown here is derived from an EMBL/GenBank/DDBJ whole genome shotgun (WGS) entry which is preliminary data.</text>
</comment>
<accession>A0A6G1VQC2</accession>
<keyword evidence="1" id="KW-0732">Signal</keyword>
<feature type="signal peptide" evidence="1">
    <location>
        <begin position="1"/>
        <end position="29"/>
    </location>
</feature>
<feature type="chain" id="PRO_5026265808" description="DUF4906 domain-containing protein" evidence="1">
    <location>
        <begin position="30"/>
        <end position="511"/>
    </location>
</feature>
<dbReference type="RefSeq" id="WP_153091999.1">
    <property type="nucleotide sequence ID" value="NZ_VZAH01000111.1"/>
</dbReference>
<sequence>MNYNIRMKMKFFVKSVLCLVMLTSLCCSCSDDSESWEELDAPTGEVLPKTDQLSVKLNLPTAVLGNNFKEAGSALVNRLTKNVSINDNSVRVVVLDNETALTIDGDMLEKVKQVYDKGGVIAITEPSKATMERLKKYKLGDALMHDYDDDDGNGHFNDIYAFNKKGGEMHLEDLNDSDEAQISSVVIKEDGDTTRTELAEANLSQEHTPYTYGLFADAVATWIEKQAVVSEPNTNGGSNDIHSMTKAQTITYIYYPTYPGHDKAKGRSALYQVTYTIYAVYSFDQNMDYYMVHQEILGNNSTMMLSDKWKENKGTCYGFYLGEIDNDHEIFKPNGGSFSPTEVFVHDPRPATSEGSYSTTSGYSVDFGGNIGLDTSGPSAGFSAGGSISESYTMNVSDVTITNKSLDGGSGRARWNYDVADAPVTSNGFKAKMHEAPLVSRNTITLHNCWYWTVKNPAAYSGQFRVKAVNRVFFEYSWLRNKVFSYSWCHYLRGMRYTQNIWLKAPNRTKK</sequence>
<gene>
    <name evidence="2" type="ORF">F7D25_11695</name>
</gene>
<dbReference type="Proteomes" id="UP000477980">
    <property type="component" value="Unassembled WGS sequence"/>
</dbReference>
<protein>
    <recommendedName>
        <fullName evidence="4">DUF4906 domain-containing protein</fullName>
    </recommendedName>
</protein>
<dbReference type="OrthoDB" id="9879257at2"/>
<organism evidence="2 3">
    <name type="scientific">Segatella copri</name>
    <dbReference type="NCBI Taxonomy" id="165179"/>
    <lineage>
        <taxon>Bacteria</taxon>
        <taxon>Pseudomonadati</taxon>
        <taxon>Bacteroidota</taxon>
        <taxon>Bacteroidia</taxon>
        <taxon>Bacteroidales</taxon>
        <taxon>Prevotellaceae</taxon>
        <taxon>Segatella</taxon>
    </lineage>
</organism>
<evidence type="ECO:0000313" key="3">
    <source>
        <dbReference type="Proteomes" id="UP000477980"/>
    </source>
</evidence>
<evidence type="ECO:0008006" key="4">
    <source>
        <dbReference type="Google" id="ProtNLM"/>
    </source>
</evidence>
<dbReference type="EMBL" id="VZAH01000111">
    <property type="protein sequence ID" value="MQP15058.1"/>
    <property type="molecule type" value="Genomic_DNA"/>
</dbReference>
<dbReference type="AlphaFoldDB" id="A0A6G1VQC2"/>
<evidence type="ECO:0000313" key="2">
    <source>
        <dbReference type="EMBL" id="MQP15058.1"/>
    </source>
</evidence>
<name>A0A6G1VQC2_9BACT</name>
<proteinExistence type="predicted"/>